<dbReference type="GO" id="GO:0052913">
    <property type="term" value="F:16S rRNA (guanine(966)-N(2))-methyltransferase activity"/>
    <property type="evidence" value="ECO:0007669"/>
    <property type="project" value="UniProtKB-EC"/>
</dbReference>
<dbReference type="AlphaFoldDB" id="A0A3M7TWR5"/>
<dbReference type="NCBIfam" id="TIGR00095">
    <property type="entry name" value="16S rRNA (guanine(966)-N(2))-methyltransferase RsmD"/>
    <property type="match status" value="1"/>
</dbReference>
<accession>A0A3M7TWR5</accession>
<evidence type="ECO:0000313" key="5">
    <source>
        <dbReference type="Proteomes" id="UP000278746"/>
    </source>
</evidence>
<name>A0A3M7TWR5_9BACI</name>
<comment type="caution">
    <text evidence="4">The sequence shown here is derived from an EMBL/GenBank/DDBJ whole genome shotgun (WGS) entry which is preliminary data.</text>
</comment>
<dbReference type="Gene3D" id="3.40.50.150">
    <property type="entry name" value="Vaccinia Virus protein VP39"/>
    <property type="match status" value="1"/>
</dbReference>
<dbReference type="OrthoDB" id="9803017at2"/>
<dbReference type="Proteomes" id="UP000278746">
    <property type="component" value="Unassembled WGS sequence"/>
</dbReference>
<keyword evidence="1 4" id="KW-0489">Methyltransferase</keyword>
<reference evidence="4 5" key="1">
    <citation type="submission" date="2018-10" db="EMBL/GenBank/DDBJ databases">
        <title>Bacillus Keqinensis sp. nov., a moderately halophilic bacterium isolated from a saline-alkaline lake.</title>
        <authorList>
            <person name="Wang H."/>
        </authorList>
    </citation>
    <scope>NUCLEOTIDE SEQUENCE [LARGE SCALE GENOMIC DNA]</scope>
    <source>
        <strain evidence="4 5">KQ-3</strain>
    </source>
</reference>
<gene>
    <name evidence="4" type="primary">rsmD</name>
    <name evidence="4" type="ORF">EBO34_07175</name>
</gene>
<proteinExistence type="predicted"/>
<dbReference type="EMBL" id="RHIB01000001">
    <property type="protein sequence ID" value="RNA69709.1"/>
    <property type="molecule type" value="Genomic_DNA"/>
</dbReference>
<evidence type="ECO:0000256" key="1">
    <source>
        <dbReference type="ARBA" id="ARBA00022603"/>
    </source>
</evidence>
<dbReference type="PROSITE" id="PS00092">
    <property type="entry name" value="N6_MTASE"/>
    <property type="match status" value="1"/>
</dbReference>
<keyword evidence="2 4" id="KW-0808">Transferase</keyword>
<protein>
    <submittedName>
        <fullName evidence="4">16S rRNA (Guanine(966)-N(2))-methyltransferase RsmD</fullName>
        <ecNumber evidence="4">2.1.1.171</ecNumber>
    </submittedName>
</protein>
<feature type="region of interest" description="Disordered" evidence="3">
    <location>
        <begin position="1"/>
        <end position="24"/>
    </location>
</feature>
<dbReference type="GO" id="GO:0003676">
    <property type="term" value="F:nucleic acid binding"/>
    <property type="evidence" value="ECO:0007669"/>
    <property type="project" value="InterPro"/>
</dbReference>
<evidence type="ECO:0000256" key="2">
    <source>
        <dbReference type="ARBA" id="ARBA00022679"/>
    </source>
</evidence>
<dbReference type="PIRSF" id="PIRSF004553">
    <property type="entry name" value="CHP00095"/>
    <property type="match status" value="1"/>
</dbReference>
<dbReference type="PANTHER" id="PTHR43542:SF1">
    <property type="entry name" value="METHYLTRANSFERASE"/>
    <property type="match status" value="1"/>
</dbReference>
<sequence length="190" mass="21136">MRVISGKNKGVSLKAVPGDSTRPTTDKVKESIFNMIGPYFEGGTVLDLYGGAGGLGIEALSRGVEKAVFVDRDFKAIQSIRANIAACGLKSRTEVYKNDARRALQALVKREKQFTFIFLDPPYAKQQIPEELSFISNNDLLEENGKIIAEHDVRVSLDDTYETLVKVREEKYGDTVISIYMHGKGEKEDE</sequence>
<dbReference type="InterPro" id="IPR029063">
    <property type="entry name" value="SAM-dependent_MTases_sf"/>
</dbReference>
<dbReference type="RefSeq" id="WP_122897223.1">
    <property type="nucleotide sequence ID" value="NZ_RHIB01000001.1"/>
</dbReference>
<dbReference type="SUPFAM" id="SSF53335">
    <property type="entry name" value="S-adenosyl-L-methionine-dependent methyltransferases"/>
    <property type="match status" value="1"/>
</dbReference>
<keyword evidence="5" id="KW-1185">Reference proteome</keyword>
<organism evidence="4 5">
    <name type="scientific">Alteribacter keqinensis</name>
    <dbReference type="NCBI Taxonomy" id="2483800"/>
    <lineage>
        <taxon>Bacteria</taxon>
        <taxon>Bacillati</taxon>
        <taxon>Bacillota</taxon>
        <taxon>Bacilli</taxon>
        <taxon>Bacillales</taxon>
        <taxon>Bacillaceae</taxon>
        <taxon>Alteribacter</taxon>
    </lineage>
</organism>
<evidence type="ECO:0000256" key="3">
    <source>
        <dbReference type="SAM" id="MobiDB-lite"/>
    </source>
</evidence>
<evidence type="ECO:0000313" key="4">
    <source>
        <dbReference type="EMBL" id="RNA69709.1"/>
    </source>
</evidence>
<dbReference type="InterPro" id="IPR004398">
    <property type="entry name" value="RNA_MeTrfase_RsmD"/>
</dbReference>
<dbReference type="Pfam" id="PF03602">
    <property type="entry name" value="Cons_hypoth95"/>
    <property type="match status" value="1"/>
</dbReference>
<dbReference type="EC" id="2.1.1.171" evidence="4"/>
<dbReference type="InterPro" id="IPR002052">
    <property type="entry name" value="DNA_methylase_N6_adenine_CS"/>
</dbReference>
<dbReference type="CDD" id="cd02440">
    <property type="entry name" value="AdoMet_MTases"/>
    <property type="match status" value="1"/>
</dbReference>
<dbReference type="PANTHER" id="PTHR43542">
    <property type="entry name" value="METHYLTRANSFERASE"/>
    <property type="match status" value="1"/>
</dbReference>